<feature type="domain" description="Transposase IS116/IS110/IS902 C-terminal" evidence="2">
    <location>
        <begin position="283"/>
        <end position="367"/>
    </location>
</feature>
<dbReference type="Pfam" id="PF02371">
    <property type="entry name" value="Transposase_20"/>
    <property type="match status" value="1"/>
</dbReference>
<evidence type="ECO:0000313" key="5">
    <source>
        <dbReference type="Proteomes" id="UP000032671"/>
    </source>
</evidence>
<evidence type="ECO:0000313" key="6">
    <source>
        <dbReference type="Proteomes" id="UP000321891"/>
    </source>
</evidence>
<dbReference type="PANTHER" id="PTHR33055:SF13">
    <property type="entry name" value="TRANSPOSASE"/>
    <property type="match status" value="1"/>
</dbReference>
<dbReference type="GO" id="GO:0004803">
    <property type="term" value="F:transposase activity"/>
    <property type="evidence" value="ECO:0007669"/>
    <property type="project" value="InterPro"/>
</dbReference>
<gene>
    <name evidence="3" type="ORF">Abci_029_001</name>
    <name evidence="4" type="ORF">ACI01nite_27540</name>
</gene>
<dbReference type="InterPro" id="IPR003346">
    <property type="entry name" value="Transposase_20"/>
</dbReference>
<dbReference type="InterPro" id="IPR002525">
    <property type="entry name" value="Transp_IS110-like_N"/>
</dbReference>
<comment type="caution">
    <text evidence="3">The sequence shown here is derived from an EMBL/GenBank/DDBJ whole genome shotgun (WGS) entry which is preliminary data.</text>
</comment>
<dbReference type="AlphaFoldDB" id="A0A0D6N7N7"/>
<dbReference type="EMBL" id="BAMV01000029">
    <property type="protein sequence ID" value="GAN61506.1"/>
    <property type="molecule type" value="Genomic_DNA"/>
</dbReference>
<dbReference type="GO" id="GO:0003677">
    <property type="term" value="F:DNA binding"/>
    <property type="evidence" value="ECO:0007669"/>
    <property type="project" value="InterPro"/>
</dbReference>
<accession>A0A0D6N7N7</accession>
<dbReference type="Pfam" id="PF01548">
    <property type="entry name" value="DEDD_Tnp_IS110"/>
    <property type="match status" value="1"/>
</dbReference>
<reference evidence="3 5" key="1">
    <citation type="submission" date="2012-11" db="EMBL/GenBank/DDBJ databases">
        <title>Whole genome sequence of Acetobacter cibinongensis 4H-1.</title>
        <authorList>
            <person name="Azuma Y."/>
            <person name="Higashiura N."/>
            <person name="Hirakawa H."/>
            <person name="Matsushita K."/>
        </authorList>
    </citation>
    <scope>NUCLEOTIDE SEQUENCE [LARGE SCALE GENOMIC DNA]</scope>
    <source>
        <strain evidence="3 5">4H-1</strain>
    </source>
</reference>
<dbReference type="NCBIfam" id="NF033542">
    <property type="entry name" value="transpos_IS110"/>
    <property type="match status" value="1"/>
</dbReference>
<keyword evidence="6" id="KW-1185">Reference proteome</keyword>
<dbReference type="Proteomes" id="UP000321891">
    <property type="component" value="Unassembled WGS sequence"/>
</dbReference>
<dbReference type="STRING" id="1231339.Abci_029_001"/>
<dbReference type="RefSeq" id="WP_048839555.1">
    <property type="nucleotide sequence ID" value="NZ_BAMV01000029.1"/>
</dbReference>
<evidence type="ECO:0000259" key="1">
    <source>
        <dbReference type="Pfam" id="PF01548"/>
    </source>
</evidence>
<proteinExistence type="predicted"/>
<dbReference type="GO" id="GO:0006313">
    <property type="term" value="P:DNA transposition"/>
    <property type="evidence" value="ECO:0007669"/>
    <property type="project" value="InterPro"/>
</dbReference>
<protein>
    <submittedName>
        <fullName evidence="4">IS110 family transposase</fullName>
    </submittedName>
    <submittedName>
        <fullName evidence="3">Insertion element IS110 43.6 kDa protein</fullName>
    </submittedName>
</protein>
<dbReference type="Proteomes" id="UP000032671">
    <property type="component" value="Unassembled WGS sequence"/>
</dbReference>
<evidence type="ECO:0000259" key="2">
    <source>
        <dbReference type="Pfam" id="PF02371"/>
    </source>
</evidence>
<dbReference type="PANTHER" id="PTHR33055">
    <property type="entry name" value="TRANSPOSASE FOR INSERTION SEQUENCE ELEMENT IS1111A"/>
    <property type="match status" value="1"/>
</dbReference>
<evidence type="ECO:0000313" key="4">
    <source>
        <dbReference type="EMBL" id="GEL60152.1"/>
    </source>
</evidence>
<dbReference type="InterPro" id="IPR047650">
    <property type="entry name" value="Transpos_IS110"/>
</dbReference>
<sequence>MTFRTIGIDLAIRGDHLAQIYDDGRPNGRAIRFRHDQPSLAAFVRTAVMGLRADDHIQAIMEPTGMSWFPVAHHLADAGVTVARVKGKRVKALRRYLSEHAKTDMADAQILAAMPSFGGPRLDPVHIPDPRSHALQRLTKQRSRFQNEIADARRRLLDLIRWASPRLEAVLPDLGTRLSLALLQKWFHPSDVLKARRTTLAKYVAAHAGGNHPRSGPFVETLITGLREAAQYAQDLHGTHIDFSELQFEIAMEIKNVLATIQTVGDLERHIADLYKHLDPQGLVLSIPGVGRHLAPTLIGILQNIERFHSEKHLRGFCGLFPRRADSGGVERAGQTLTQGGNNRIKHALYLAADTARKTDPELAELYWRLMTVKGHHHKQALCAVANRIVNRIFSVLKRGKPYEVRDREGNSITLSEAKAIILERYTVGENIRAGRRSNRIEKTP</sequence>
<dbReference type="EMBL" id="BJVU01000033">
    <property type="protein sequence ID" value="GEL60152.1"/>
    <property type="molecule type" value="Genomic_DNA"/>
</dbReference>
<feature type="domain" description="Transposase IS110-like N-terminal" evidence="1">
    <location>
        <begin position="6"/>
        <end position="160"/>
    </location>
</feature>
<reference evidence="4 6" key="2">
    <citation type="submission" date="2019-07" db="EMBL/GenBank/DDBJ databases">
        <title>Whole genome shotgun sequence of Acetobacter cibinongensis NBRC 16605.</title>
        <authorList>
            <person name="Hosoyama A."/>
            <person name="Uohara A."/>
            <person name="Ohji S."/>
            <person name="Ichikawa N."/>
        </authorList>
    </citation>
    <scope>NUCLEOTIDE SEQUENCE [LARGE SCALE GENOMIC DNA]</scope>
    <source>
        <strain evidence="4 6">NBRC 16605</strain>
    </source>
</reference>
<name>A0A0D6N7N7_9PROT</name>
<organism evidence="3 5">
    <name type="scientific">Acetobacter cibinongensis</name>
    <dbReference type="NCBI Taxonomy" id="146475"/>
    <lineage>
        <taxon>Bacteria</taxon>
        <taxon>Pseudomonadati</taxon>
        <taxon>Pseudomonadota</taxon>
        <taxon>Alphaproteobacteria</taxon>
        <taxon>Acetobacterales</taxon>
        <taxon>Acetobacteraceae</taxon>
        <taxon>Acetobacter</taxon>
    </lineage>
</organism>
<accession>A0A6N3SST9</accession>
<evidence type="ECO:0000313" key="3">
    <source>
        <dbReference type="EMBL" id="GAN61506.1"/>
    </source>
</evidence>